<gene>
    <name evidence="3" type="ORF">OsJ_34179</name>
</gene>
<keyword evidence="2" id="KW-1133">Transmembrane helix</keyword>
<keyword evidence="2" id="KW-0812">Transmembrane</keyword>
<feature type="region of interest" description="Disordered" evidence="1">
    <location>
        <begin position="192"/>
        <end position="223"/>
    </location>
</feature>
<keyword evidence="2" id="KW-0472">Membrane</keyword>
<dbReference type="Proteomes" id="UP000007752">
    <property type="component" value="Chromosome 11"/>
</dbReference>
<accession>B9GB34</accession>
<evidence type="ECO:0000256" key="2">
    <source>
        <dbReference type="SAM" id="Phobius"/>
    </source>
</evidence>
<feature type="transmembrane region" description="Helical" evidence="2">
    <location>
        <begin position="74"/>
        <end position="93"/>
    </location>
</feature>
<sequence>MVMECALEAGAEPCRLLRTRRAGGRGTRLRCAVAAVRAAARRAYWRLPQPQSERTRRRGAAEMRHKRSGGRPGAVVRLSSVVLTLAPVVGFFFCLGRAKIQVVQGLPAPVMDRWTYTGAIASTPGNDLVAALPAARLGFSEAVDCLGQLLAEAAFEKSCSWDKLPQTGPKLVDGDFGGDDAVRTSAASDFAEDNMEGEACGHRQEPIHPGGGNFSARRGKGRG</sequence>
<dbReference type="AlphaFoldDB" id="B9GB34"/>
<protein>
    <submittedName>
        <fullName evidence="3">Uncharacterized protein</fullName>
    </submittedName>
</protein>
<evidence type="ECO:0000256" key="1">
    <source>
        <dbReference type="SAM" id="MobiDB-lite"/>
    </source>
</evidence>
<proteinExistence type="predicted"/>
<feature type="region of interest" description="Disordered" evidence="1">
    <location>
        <begin position="50"/>
        <end position="71"/>
    </location>
</feature>
<organism evidence="3">
    <name type="scientific">Oryza sativa subsp. japonica</name>
    <name type="common">Rice</name>
    <dbReference type="NCBI Taxonomy" id="39947"/>
    <lineage>
        <taxon>Eukaryota</taxon>
        <taxon>Viridiplantae</taxon>
        <taxon>Streptophyta</taxon>
        <taxon>Embryophyta</taxon>
        <taxon>Tracheophyta</taxon>
        <taxon>Spermatophyta</taxon>
        <taxon>Magnoliopsida</taxon>
        <taxon>Liliopsida</taxon>
        <taxon>Poales</taxon>
        <taxon>Poaceae</taxon>
        <taxon>BOP clade</taxon>
        <taxon>Oryzoideae</taxon>
        <taxon>Oryzeae</taxon>
        <taxon>Oryzinae</taxon>
        <taxon>Oryza</taxon>
        <taxon>Oryza sativa</taxon>
    </lineage>
</organism>
<reference evidence="3" key="2">
    <citation type="submission" date="2008-12" db="EMBL/GenBank/DDBJ databases">
        <title>Improved gene annotation of the rice (Oryza sativa) genomes.</title>
        <authorList>
            <person name="Wang J."/>
            <person name="Li R."/>
            <person name="Fan W."/>
            <person name="Huang Q."/>
            <person name="Zhang J."/>
            <person name="Zhou Y."/>
            <person name="Hu Y."/>
            <person name="Zi S."/>
            <person name="Li J."/>
            <person name="Ni P."/>
            <person name="Zheng H."/>
            <person name="Zhang Y."/>
            <person name="Zhao M."/>
            <person name="Hao Q."/>
            <person name="McDermott J."/>
            <person name="Samudrala R."/>
            <person name="Kristiansen K."/>
            <person name="Wong G.K.-S."/>
        </authorList>
    </citation>
    <scope>NUCLEOTIDE SEQUENCE</scope>
</reference>
<reference evidence="3" key="1">
    <citation type="journal article" date="2005" name="PLoS Biol.">
        <title>The genomes of Oryza sativa: a history of duplications.</title>
        <authorList>
            <person name="Yu J."/>
            <person name="Wang J."/>
            <person name="Lin W."/>
            <person name="Li S."/>
            <person name="Li H."/>
            <person name="Zhou J."/>
            <person name="Ni P."/>
            <person name="Dong W."/>
            <person name="Hu S."/>
            <person name="Zeng C."/>
            <person name="Zhang J."/>
            <person name="Zhang Y."/>
            <person name="Li R."/>
            <person name="Xu Z."/>
            <person name="Li S."/>
            <person name="Li X."/>
            <person name="Zheng H."/>
            <person name="Cong L."/>
            <person name="Lin L."/>
            <person name="Yin J."/>
            <person name="Geng J."/>
            <person name="Li G."/>
            <person name="Shi J."/>
            <person name="Liu J."/>
            <person name="Lv H."/>
            <person name="Li J."/>
            <person name="Wang J."/>
            <person name="Deng Y."/>
            <person name="Ran L."/>
            <person name="Shi X."/>
            <person name="Wang X."/>
            <person name="Wu Q."/>
            <person name="Li C."/>
            <person name="Ren X."/>
            <person name="Wang J."/>
            <person name="Wang X."/>
            <person name="Li D."/>
            <person name="Liu D."/>
            <person name="Zhang X."/>
            <person name="Ji Z."/>
            <person name="Zhao W."/>
            <person name="Sun Y."/>
            <person name="Zhang Z."/>
            <person name="Bao J."/>
            <person name="Han Y."/>
            <person name="Dong L."/>
            <person name="Ji J."/>
            <person name="Chen P."/>
            <person name="Wu S."/>
            <person name="Liu J."/>
            <person name="Xiao Y."/>
            <person name="Bu D."/>
            <person name="Tan J."/>
            <person name="Yang L."/>
            <person name="Ye C."/>
            <person name="Zhang J."/>
            <person name="Xu J."/>
            <person name="Zhou Y."/>
            <person name="Yu Y."/>
            <person name="Zhang B."/>
            <person name="Zhuang S."/>
            <person name="Wei H."/>
            <person name="Liu B."/>
            <person name="Lei M."/>
            <person name="Yu H."/>
            <person name="Li Y."/>
            <person name="Xu H."/>
            <person name="Wei S."/>
            <person name="He X."/>
            <person name="Fang L."/>
            <person name="Zhang Z."/>
            <person name="Zhang Y."/>
            <person name="Huang X."/>
            <person name="Su Z."/>
            <person name="Tong W."/>
            <person name="Li J."/>
            <person name="Tong Z."/>
            <person name="Li S."/>
            <person name="Ye J."/>
            <person name="Wang L."/>
            <person name="Fang L."/>
            <person name="Lei T."/>
            <person name="Chen C."/>
            <person name="Chen H."/>
            <person name="Xu Z."/>
            <person name="Li H."/>
            <person name="Huang H."/>
            <person name="Zhang F."/>
            <person name="Xu H."/>
            <person name="Li N."/>
            <person name="Zhao C."/>
            <person name="Li S."/>
            <person name="Dong L."/>
            <person name="Huang Y."/>
            <person name="Li L."/>
            <person name="Xi Y."/>
            <person name="Qi Q."/>
            <person name="Li W."/>
            <person name="Zhang B."/>
            <person name="Hu W."/>
            <person name="Zhang Y."/>
            <person name="Tian X."/>
            <person name="Jiao Y."/>
            <person name="Liang X."/>
            <person name="Jin J."/>
            <person name="Gao L."/>
            <person name="Zheng W."/>
            <person name="Hao B."/>
            <person name="Liu S."/>
            <person name="Wang W."/>
            <person name="Yuan L."/>
            <person name="Cao M."/>
            <person name="McDermott J."/>
            <person name="Samudrala R."/>
            <person name="Wang J."/>
            <person name="Wong G.K."/>
            <person name="Yang H."/>
        </authorList>
    </citation>
    <scope>NUCLEOTIDE SEQUENCE [LARGE SCALE GENOMIC DNA]</scope>
</reference>
<evidence type="ECO:0000313" key="3">
    <source>
        <dbReference type="EMBL" id="EEE52240.1"/>
    </source>
</evidence>
<dbReference type="EMBL" id="CM000148">
    <property type="protein sequence ID" value="EEE52240.1"/>
    <property type="molecule type" value="Genomic_DNA"/>
</dbReference>
<name>B9GB34_ORYSJ</name>